<dbReference type="Proteomes" id="UP001107558">
    <property type="component" value="Chromosome 2"/>
</dbReference>
<dbReference type="Gene3D" id="3.30.710.10">
    <property type="entry name" value="Potassium Channel Kv1.1, Chain A"/>
    <property type="match status" value="1"/>
</dbReference>
<dbReference type="InterPro" id="IPR011333">
    <property type="entry name" value="SKP1/BTB/POZ_sf"/>
</dbReference>
<dbReference type="OrthoDB" id="7788529at2759"/>
<protein>
    <recommendedName>
        <fullName evidence="1">BTB domain-containing protein</fullName>
    </recommendedName>
</protein>
<evidence type="ECO:0000313" key="2">
    <source>
        <dbReference type="EMBL" id="KAG5676305.1"/>
    </source>
</evidence>
<keyword evidence="3" id="KW-1185">Reference proteome</keyword>
<accession>A0A9J6C290</accession>
<feature type="domain" description="BTB" evidence="1">
    <location>
        <begin position="170"/>
        <end position="238"/>
    </location>
</feature>
<reference evidence="2" key="1">
    <citation type="submission" date="2021-03" db="EMBL/GenBank/DDBJ databases">
        <title>Chromosome level genome of the anhydrobiotic midge Polypedilum vanderplanki.</title>
        <authorList>
            <person name="Yoshida Y."/>
            <person name="Kikawada T."/>
            <person name="Gusev O."/>
        </authorList>
    </citation>
    <scope>NUCLEOTIDE SEQUENCE</scope>
    <source>
        <strain evidence="2">NIAS01</strain>
        <tissue evidence="2">Whole body or cell culture</tissue>
    </source>
</reference>
<evidence type="ECO:0000259" key="1">
    <source>
        <dbReference type="PROSITE" id="PS50097"/>
    </source>
</evidence>
<gene>
    <name evidence="2" type="ORF">PVAND_006152</name>
</gene>
<dbReference type="EMBL" id="JADBJN010000002">
    <property type="protein sequence ID" value="KAG5676305.1"/>
    <property type="molecule type" value="Genomic_DNA"/>
</dbReference>
<proteinExistence type="predicted"/>
<evidence type="ECO:0000313" key="3">
    <source>
        <dbReference type="Proteomes" id="UP001107558"/>
    </source>
</evidence>
<dbReference type="SUPFAM" id="SSF54695">
    <property type="entry name" value="POZ domain"/>
    <property type="match status" value="1"/>
</dbReference>
<dbReference type="AlphaFoldDB" id="A0A9J6C290"/>
<sequence length="343" mass="40524">MSNSDKYIAKRKVLWRINNVTLETLKNGVNLYSSDFKVFLGPNVTEWCLQFKCENDLISFNLIQKFFETDDFTVFQELDIYDLRRFYVYNIGLYKKCDESKVYIKNKSVGWSWKIENFRRFLDSYRFFPNRNILSFSLKLMLEQKRRQIKIVESNELLHNTKLFNSIENSDFTCISSDGKEFPVHSNILAAQSPVFDKMFNADMSETKTKTVKIDDIDGDTFLEFLRFIYTGQVENLKDIASSLIYAADKYEIIKLKKICTESLMKNLSIKNASETLILADRFNENFLLYECIQIILTKNHNLRPNNILIKKHQDLVELKLIKKVMDIVEQESDKIIEFYNSL</sequence>
<dbReference type="Pfam" id="PF00651">
    <property type="entry name" value="BTB"/>
    <property type="match status" value="1"/>
</dbReference>
<organism evidence="2 3">
    <name type="scientific">Polypedilum vanderplanki</name>
    <name type="common">Sleeping chironomid midge</name>
    <dbReference type="NCBI Taxonomy" id="319348"/>
    <lineage>
        <taxon>Eukaryota</taxon>
        <taxon>Metazoa</taxon>
        <taxon>Ecdysozoa</taxon>
        <taxon>Arthropoda</taxon>
        <taxon>Hexapoda</taxon>
        <taxon>Insecta</taxon>
        <taxon>Pterygota</taxon>
        <taxon>Neoptera</taxon>
        <taxon>Endopterygota</taxon>
        <taxon>Diptera</taxon>
        <taxon>Nematocera</taxon>
        <taxon>Chironomoidea</taxon>
        <taxon>Chironomidae</taxon>
        <taxon>Chironominae</taxon>
        <taxon>Polypedilum</taxon>
        <taxon>Polypedilum</taxon>
    </lineage>
</organism>
<dbReference type="PANTHER" id="PTHR24413">
    <property type="entry name" value="SPECKLE-TYPE POZ PROTEIN"/>
    <property type="match status" value="1"/>
</dbReference>
<dbReference type="InterPro" id="IPR000210">
    <property type="entry name" value="BTB/POZ_dom"/>
</dbReference>
<comment type="caution">
    <text evidence="2">The sequence shown here is derived from an EMBL/GenBank/DDBJ whole genome shotgun (WGS) entry which is preliminary data.</text>
</comment>
<name>A0A9J6C290_POLVA</name>
<dbReference type="PROSITE" id="PS50097">
    <property type="entry name" value="BTB"/>
    <property type="match status" value="1"/>
</dbReference>
<dbReference type="SMART" id="SM00225">
    <property type="entry name" value="BTB"/>
    <property type="match status" value="1"/>
</dbReference>